<feature type="signal peptide" evidence="1">
    <location>
        <begin position="1"/>
        <end position="27"/>
    </location>
</feature>
<name>A0A062UD96_9PROT</name>
<comment type="caution">
    <text evidence="3">The sequence shown here is derived from an EMBL/GenBank/DDBJ whole genome shotgun (WGS) entry which is preliminary data.</text>
</comment>
<feature type="chain" id="PRO_5001614612" description="DUF4168 domain-containing protein" evidence="1">
    <location>
        <begin position="28"/>
        <end position="129"/>
    </location>
</feature>
<dbReference type="OrthoDB" id="8482140at2"/>
<reference evidence="3 4" key="1">
    <citation type="journal article" date="2014" name="Antonie Van Leeuwenhoek">
        <title>Hyphomonas beringensis sp. nov. and Hyphomonas chukchiensis sp. nov., isolated from surface seawater of the Bering Sea and Chukchi Sea.</title>
        <authorList>
            <person name="Li C."/>
            <person name="Lai Q."/>
            <person name="Li G."/>
            <person name="Dong C."/>
            <person name="Wang J."/>
            <person name="Liao Y."/>
            <person name="Shao Z."/>
        </authorList>
    </citation>
    <scope>NUCLEOTIDE SEQUENCE [LARGE SCALE GENOMIC DNA]</scope>
    <source>
        <strain evidence="3 4">25B14_1</strain>
    </source>
</reference>
<dbReference type="PATRIC" id="fig|1280946.3.peg.2271"/>
<protein>
    <recommendedName>
        <fullName evidence="2">DUF4168 domain-containing protein</fullName>
    </recommendedName>
</protein>
<dbReference type="InterPro" id="IPR025433">
    <property type="entry name" value="DUF4168"/>
</dbReference>
<evidence type="ECO:0000313" key="3">
    <source>
        <dbReference type="EMBL" id="KCZ54100.1"/>
    </source>
</evidence>
<accession>A0A062UD96</accession>
<organism evidence="3 4">
    <name type="scientific">Hyphomonas beringensis</name>
    <dbReference type="NCBI Taxonomy" id="1280946"/>
    <lineage>
        <taxon>Bacteria</taxon>
        <taxon>Pseudomonadati</taxon>
        <taxon>Pseudomonadota</taxon>
        <taxon>Alphaproteobacteria</taxon>
        <taxon>Hyphomonadales</taxon>
        <taxon>Hyphomonadaceae</taxon>
        <taxon>Hyphomonas</taxon>
    </lineage>
</organism>
<dbReference type="Pfam" id="PF13767">
    <property type="entry name" value="DUF4168"/>
    <property type="match status" value="1"/>
</dbReference>
<evidence type="ECO:0000259" key="2">
    <source>
        <dbReference type="Pfam" id="PF13767"/>
    </source>
</evidence>
<keyword evidence="1" id="KW-0732">Signal</keyword>
<evidence type="ECO:0000313" key="4">
    <source>
        <dbReference type="Proteomes" id="UP000027037"/>
    </source>
</evidence>
<dbReference type="EMBL" id="AWFF01000043">
    <property type="protein sequence ID" value="KCZ54100.1"/>
    <property type="molecule type" value="Genomic_DNA"/>
</dbReference>
<keyword evidence="4" id="KW-1185">Reference proteome</keyword>
<sequence length="129" mass="13576">MALKTTLTRTGAAVAAMALMTSGAAFAQAKPTTPQAPAAQAQAQPVTDAEITKFAAANEQVNTIIKKMSSELESATDASKASEIQTSYQQKIQSAIKEEGLTTNRYTQIIQMAQADPALTNKIIAEMEG</sequence>
<dbReference type="RefSeq" id="WP_034796849.1">
    <property type="nucleotide sequence ID" value="NZ_AWFF01000043.1"/>
</dbReference>
<feature type="domain" description="DUF4168" evidence="2">
    <location>
        <begin position="48"/>
        <end position="123"/>
    </location>
</feature>
<dbReference type="Proteomes" id="UP000027037">
    <property type="component" value="Unassembled WGS sequence"/>
</dbReference>
<dbReference type="STRING" id="1280946.HY29_03235"/>
<gene>
    <name evidence="3" type="ORF">HY29_03235</name>
</gene>
<dbReference type="eggNOG" id="ENOG503394R">
    <property type="taxonomic scope" value="Bacteria"/>
</dbReference>
<evidence type="ECO:0000256" key="1">
    <source>
        <dbReference type="SAM" id="SignalP"/>
    </source>
</evidence>
<proteinExistence type="predicted"/>
<dbReference type="AlphaFoldDB" id="A0A062UD96"/>